<evidence type="ECO:0000313" key="3">
    <source>
        <dbReference type="Proteomes" id="UP001233999"/>
    </source>
</evidence>
<dbReference type="EMBL" id="JASPKZ010000018">
    <property type="protein sequence ID" value="KAJ9601423.1"/>
    <property type="molecule type" value="Genomic_DNA"/>
</dbReference>
<reference evidence="2" key="1">
    <citation type="journal article" date="2023" name="IScience">
        <title>Live-bearing cockroach genome reveals convergent evolutionary mechanisms linked to viviparity in insects and beyond.</title>
        <authorList>
            <person name="Fouks B."/>
            <person name="Harrison M.C."/>
            <person name="Mikhailova A.A."/>
            <person name="Marchal E."/>
            <person name="English S."/>
            <person name="Carruthers M."/>
            <person name="Jennings E.C."/>
            <person name="Chiamaka E.L."/>
            <person name="Frigard R.A."/>
            <person name="Pippel M."/>
            <person name="Attardo G.M."/>
            <person name="Benoit J.B."/>
            <person name="Bornberg-Bauer E."/>
            <person name="Tobe S.S."/>
        </authorList>
    </citation>
    <scope>NUCLEOTIDE SEQUENCE</scope>
    <source>
        <strain evidence="2">Stay&amp;Tobe</strain>
    </source>
</reference>
<evidence type="ECO:0000256" key="1">
    <source>
        <dbReference type="SAM" id="Phobius"/>
    </source>
</evidence>
<keyword evidence="1" id="KW-1133">Transmembrane helix</keyword>
<reference evidence="2" key="2">
    <citation type="submission" date="2023-05" db="EMBL/GenBank/DDBJ databases">
        <authorList>
            <person name="Fouks B."/>
        </authorList>
    </citation>
    <scope>NUCLEOTIDE SEQUENCE</scope>
    <source>
        <strain evidence="2">Stay&amp;Tobe</strain>
        <tissue evidence="2">Testes</tissue>
    </source>
</reference>
<proteinExistence type="predicted"/>
<evidence type="ECO:0000313" key="2">
    <source>
        <dbReference type="EMBL" id="KAJ9601423.1"/>
    </source>
</evidence>
<organism evidence="2 3">
    <name type="scientific">Diploptera punctata</name>
    <name type="common">Pacific beetle cockroach</name>
    <dbReference type="NCBI Taxonomy" id="6984"/>
    <lineage>
        <taxon>Eukaryota</taxon>
        <taxon>Metazoa</taxon>
        <taxon>Ecdysozoa</taxon>
        <taxon>Arthropoda</taxon>
        <taxon>Hexapoda</taxon>
        <taxon>Insecta</taxon>
        <taxon>Pterygota</taxon>
        <taxon>Neoptera</taxon>
        <taxon>Polyneoptera</taxon>
        <taxon>Dictyoptera</taxon>
        <taxon>Blattodea</taxon>
        <taxon>Blaberoidea</taxon>
        <taxon>Blaberidae</taxon>
        <taxon>Diplopterinae</taxon>
        <taxon>Diploptera</taxon>
    </lineage>
</organism>
<gene>
    <name evidence="2" type="ORF">L9F63_000447</name>
</gene>
<feature type="non-terminal residue" evidence="2">
    <location>
        <position position="1"/>
    </location>
</feature>
<feature type="non-terminal residue" evidence="2">
    <location>
        <position position="72"/>
    </location>
</feature>
<keyword evidence="3" id="KW-1185">Reference proteome</keyword>
<protein>
    <submittedName>
        <fullName evidence="2">Uncharacterized protein</fullName>
    </submittedName>
</protein>
<sequence>IRQVVVAPLNGNQVKPIFGLPWSLCPMIFQFLLTAIRSRRVKKYSLSYLHLLVVLFGFVTAHRPVSEHKRGK</sequence>
<keyword evidence="1" id="KW-0472">Membrane</keyword>
<comment type="caution">
    <text evidence="2">The sequence shown here is derived from an EMBL/GenBank/DDBJ whole genome shotgun (WGS) entry which is preliminary data.</text>
</comment>
<dbReference type="AlphaFoldDB" id="A0AAD8ESQ3"/>
<keyword evidence="1" id="KW-0812">Transmembrane</keyword>
<feature type="transmembrane region" description="Helical" evidence="1">
    <location>
        <begin position="48"/>
        <end position="65"/>
    </location>
</feature>
<dbReference type="Proteomes" id="UP001233999">
    <property type="component" value="Unassembled WGS sequence"/>
</dbReference>
<name>A0AAD8ESQ3_DIPPU</name>
<accession>A0AAD8ESQ3</accession>